<evidence type="ECO:0000313" key="3">
    <source>
        <dbReference type="Proteomes" id="UP000199628"/>
    </source>
</evidence>
<proteinExistence type="predicted"/>
<dbReference type="Proteomes" id="UP000199628">
    <property type="component" value="Unassembled WGS sequence"/>
</dbReference>
<dbReference type="EMBL" id="FMZV01000004">
    <property type="protein sequence ID" value="SDC87052.1"/>
    <property type="molecule type" value="Genomic_DNA"/>
</dbReference>
<organism evidence="2 3">
    <name type="scientific">Ruegeria marina</name>
    <dbReference type="NCBI Taxonomy" id="639004"/>
    <lineage>
        <taxon>Bacteria</taxon>
        <taxon>Pseudomonadati</taxon>
        <taxon>Pseudomonadota</taxon>
        <taxon>Alphaproteobacteria</taxon>
        <taxon>Rhodobacterales</taxon>
        <taxon>Roseobacteraceae</taxon>
        <taxon>Ruegeria</taxon>
    </lineage>
</organism>
<reference evidence="3" key="1">
    <citation type="submission" date="2016-10" db="EMBL/GenBank/DDBJ databases">
        <authorList>
            <person name="Varghese N."/>
            <person name="Submissions S."/>
        </authorList>
    </citation>
    <scope>NUCLEOTIDE SEQUENCE [LARGE SCALE GENOMIC DNA]</scope>
    <source>
        <strain evidence="3">CGMCC 1.9108</strain>
    </source>
</reference>
<accession>A0A1G6Q3L2</accession>
<keyword evidence="1" id="KW-0812">Transmembrane</keyword>
<name>A0A1G6Q3L2_9RHOB</name>
<feature type="transmembrane region" description="Helical" evidence="1">
    <location>
        <begin position="36"/>
        <end position="53"/>
    </location>
</feature>
<evidence type="ECO:0000256" key="1">
    <source>
        <dbReference type="SAM" id="Phobius"/>
    </source>
</evidence>
<keyword evidence="3" id="KW-1185">Reference proteome</keyword>
<keyword evidence="1" id="KW-1133">Transmembrane helix</keyword>
<keyword evidence="1" id="KW-0472">Membrane</keyword>
<evidence type="ECO:0000313" key="2">
    <source>
        <dbReference type="EMBL" id="SDC87052.1"/>
    </source>
</evidence>
<dbReference type="AlphaFoldDB" id="A0A1G6Q3L2"/>
<dbReference type="RefSeq" id="WP_176827870.1">
    <property type="nucleotide sequence ID" value="NZ_FMZV01000004.1"/>
</dbReference>
<sequence>MRRTALDIALATAVFLAVSFVWNGTAAPLGTIFSALVFAMSYGAIRVGLVVFGRRDA</sequence>
<protein>
    <submittedName>
        <fullName evidence="2">Uncharacterized protein</fullName>
    </submittedName>
</protein>
<dbReference type="STRING" id="639004.SAMN04488239_10411"/>
<gene>
    <name evidence="2" type="ORF">SAMN04488239_10411</name>
</gene>